<evidence type="ECO:0000313" key="2">
    <source>
        <dbReference type="EMBL" id="QRR01914.1"/>
    </source>
</evidence>
<keyword evidence="1" id="KW-1133">Transmembrane helix</keyword>
<accession>A0ABX7I735</accession>
<name>A0ABX7I735_9BACT</name>
<gene>
    <name evidence="2" type="ORF">HWI92_13855</name>
</gene>
<keyword evidence="3" id="KW-1185">Reference proteome</keyword>
<sequence length="63" mass="6856">MSETTPTESGPLSTAVYVGIFLLFFFILAIFGDLFTFIVGTIGLIIAFAGFYKDSSHSDGHHH</sequence>
<keyword evidence="1" id="KW-0812">Transmembrane</keyword>
<protein>
    <submittedName>
        <fullName evidence="2">Uncharacterized protein</fullName>
    </submittedName>
</protein>
<dbReference type="RefSeq" id="WP_204656080.1">
    <property type="nucleotide sequence ID" value="NZ_CP056775.1"/>
</dbReference>
<reference evidence="2 3" key="1">
    <citation type="submission" date="2020-06" db="EMBL/GenBank/DDBJ databases">
        <title>Dyadobacter sandarakinus sp. nov., isolated from the soil of the Arctic Yellow River Station.</title>
        <authorList>
            <person name="Zhang Y."/>
            <person name="Peng F."/>
        </authorList>
    </citation>
    <scope>NUCLEOTIDE SEQUENCE [LARGE SCALE GENOMIC DNA]</scope>
    <source>
        <strain evidence="2 3">Q3-56</strain>
    </source>
</reference>
<dbReference type="Proteomes" id="UP000612680">
    <property type="component" value="Chromosome"/>
</dbReference>
<evidence type="ECO:0000256" key="1">
    <source>
        <dbReference type="SAM" id="Phobius"/>
    </source>
</evidence>
<evidence type="ECO:0000313" key="3">
    <source>
        <dbReference type="Proteomes" id="UP000612680"/>
    </source>
</evidence>
<dbReference type="EMBL" id="CP056775">
    <property type="protein sequence ID" value="QRR01914.1"/>
    <property type="molecule type" value="Genomic_DNA"/>
</dbReference>
<proteinExistence type="predicted"/>
<organism evidence="2 3">
    <name type="scientific">Dyadobacter sandarakinus</name>
    <dbReference type="NCBI Taxonomy" id="2747268"/>
    <lineage>
        <taxon>Bacteria</taxon>
        <taxon>Pseudomonadati</taxon>
        <taxon>Bacteroidota</taxon>
        <taxon>Cytophagia</taxon>
        <taxon>Cytophagales</taxon>
        <taxon>Spirosomataceae</taxon>
        <taxon>Dyadobacter</taxon>
    </lineage>
</organism>
<feature type="transmembrane region" description="Helical" evidence="1">
    <location>
        <begin position="20"/>
        <end position="52"/>
    </location>
</feature>
<keyword evidence="1" id="KW-0472">Membrane</keyword>